<organism evidence="11 12">
    <name type="scientific">Pythium insidiosum</name>
    <name type="common">Pythiosis disease agent</name>
    <dbReference type="NCBI Taxonomy" id="114742"/>
    <lineage>
        <taxon>Eukaryota</taxon>
        <taxon>Sar</taxon>
        <taxon>Stramenopiles</taxon>
        <taxon>Oomycota</taxon>
        <taxon>Peronosporomycetes</taxon>
        <taxon>Pythiales</taxon>
        <taxon>Pythiaceae</taxon>
        <taxon>Pythium</taxon>
    </lineage>
</organism>
<dbReference type="NCBIfam" id="TIGR00707">
    <property type="entry name" value="argD"/>
    <property type="match status" value="1"/>
</dbReference>
<dbReference type="InterPro" id="IPR015424">
    <property type="entry name" value="PyrdxlP-dep_Trfase"/>
</dbReference>
<reference evidence="11" key="1">
    <citation type="submission" date="2021-12" db="EMBL/GenBank/DDBJ databases">
        <title>Prjna785345.</title>
        <authorList>
            <person name="Rujirawat T."/>
            <person name="Krajaejun T."/>
        </authorList>
    </citation>
    <scope>NUCLEOTIDE SEQUENCE</scope>
    <source>
        <strain evidence="11">Pi057C3</strain>
    </source>
</reference>
<dbReference type="InterPro" id="IPR015421">
    <property type="entry name" value="PyrdxlP-dep_Trfase_major"/>
</dbReference>
<dbReference type="InterPro" id="IPR049704">
    <property type="entry name" value="Aminotrans_3_PPA_site"/>
</dbReference>
<dbReference type="GO" id="GO:0005739">
    <property type="term" value="C:mitochondrion"/>
    <property type="evidence" value="ECO:0007669"/>
    <property type="project" value="UniProtKB-SubCell"/>
</dbReference>
<proteinExistence type="inferred from homology"/>
<dbReference type="Gene3D" id="3.90.1150.10">
    <property type="entry name" value="Aspartate Aminotransferase, domain 1"/>
    <property type="match status" value="1"/>
</dbReference>
<keyword evidence="8" id="KW-0808">Transferase</keyword>
<evidence type="ECO:0000256" key="4">
    <source>
        <dbReference type="ARBA" id="ARBA00008954"/>
    </source>
</evidence>
<dbReference type="InterPro" id="IPR015422">
    <property type="entry name" value="PyrdxlP-dep_Trfase_small"/>
</dbReference>
<gene>
    <name evidence="11" type="ORF">P43SY_008084</name>
</gene>
<dbReference type="SUPFAM" id="SSF53383">
    <property type="entry name" value="PLP-dependent transferases"/>
    <property type="match status" value="1"/>
</dbReference>
<dbReference type="Pfam" id="PF00202">
    <property type="entry name" value="Aminotran_3"/>
    <property type="match status" value="1"/>
</dbReference>
<sequence length="444" mass="48337">MATMQQPFVPEEQEKKYLIGTYNADGVRGQPGLMFTRGEGQYLFDTQGNKYLDFCAGIAVSGLGHSDPDWFNALVEAGKGVCHTSNLFHTEAPLRLAKTLVDNSCFDKVFFCNSGTEANEGAFKFARLYASRMTQGTSLEGKKIEFISFKGGFHGRTGASLSLTYKPVIREPFLPLVPGVHHAEFNNIEDVKQHISDRTAGVFLEPIQGEGGVNPATPEFMRELRRLCDKHNALLIVDEVQCGLGRTGKLFAHQNYDVTPDIMTLAKPLAGGLPIGAVLTVNKVAAAVNPGAHGTTFGGNPLICSVANTVLEKIMSPSFLQAAVQKNGKLLAEGLRNLQDKYPDKVKEVRVPIGPGGLFIGFECTKPVAPLVKYALSKRVMIISGGEKTIRMCPPLVVNKEDIDLVVKTIDDATIRMCPPLVVNKEDIDLVVKTIDDAFREDVL</sequence>
<dbReference type="EMBL" id="JAKCXM010000310">
    <property type="protein sequence ID" value="KAJ0396119.1"/>
    <property type="molecule type" value="Genomic_DNA"/>
</dbReference>
<dbReference type="Proteomes" id="UP001209570">
    <property type="component" value="Unassembled WGS sequence"/>
</dbReference>
<dbReference type="NCBIfam" id="NF002325">
    <property type="entry name" value="PRK01278.1"/>
    <property type="match status" value="1"/>
</dbReference>
<dbReference type="PANTHER" id="PTHR11986:SF79">
    <property type="entry name" value="ACETYLORNITHINE AMINOTRANSFERASE, MITOCHONDRIAL"/>
    <property type="match status" value="1"/>
</dbReference>
<evidence type="ECO:0000256" key="9">
    <source>
        <dbReference type="ARBA" id="ARBA00022898"/>
    </source>
</evidence>
<dbReference type="AlphaFoldDB" id="A0AAD5Q8B5"/>
<evidence type="ECO:0000256" key="6">
    <source>
        <dbReference type="ARBA" id="ARBA00022576"/>
    </source>
</evidence>
<evidence type="ECO:0000256" key="8">
    <source>
        <dbReference type="ARBA" id="ARBA00022679"/>
    </source>
</evidence>
<keyword evidence="12" id="KW-1185">Reference proteome</keyword>
<evidence type="ECO:0000256" key="5">
    <source>
        <dbReference type="ARBA" id="ARBA00012919"/>
    </source>
</evidence>
<dbReference type="GO" id="GO:0006526">
    <property type="term" value="P:L-arginine biosynthetic process"/>
    <property type="evidence" value="ECO:0007669"/>
    <property type="project" value="UniProtKB-ARBA"/>
</dbReference>
<evidence type="ECO:0000256" key="1">
    <source>
        <dbReference type="ARBA" id="ARBA00001933"/>
    </source>
</evidence>
<dbReference type="FunFam" id="3.40.640.10:FF:000004">
    <property type="entry name" value="Acetylornithine aminotransferase"/>
    <property type="match status" value="1"/>
</dbReference>
<dbReference type="InterPro" id="IPR004636">
    <property type="entry name" value="AcOrn/SuccOrn_fam"/>
</dbReference>
<dbReference type="Gene3D" id="3.40.640.10">
    <property type="entry name" value="Type I PLP-dependent aspartate aminotransferase-like (Major domain)"/>
    <property type="match status" value="1"/>
</dbReference>
<dbReference type="GO" id="GO:0030170">
    <property type="term" value="F:pyridoxal phosphate binding"/>
    <property type="evidence" value="ECO:0007669"/>
    <property type="project" value="InterPro"/>
</dbReference>
<comment type="similarity">
    <text evidence="4 10">Belongs to the class-III pyridoxal-phosphate-dependent aminotransferase family.</text>
</comment>
<evidence type="ECO:0000256" key="10">
    <source>
        <dbReference type="RuleBase" id="RU003560"/>
    </source>
</evidence>
<comment type="caution">
    <text evidence="11">The sequence shown here is derived from an EMBL/GenBank/DDBJ whole genome shotgun (WGS) entry which is preliminary data.</text>
</comment>
<dbReference type="PROSITE" id="PS00600">
    <property type="entry name" value="AA_TRANSFER_CLASS_3"/>
    <property type="match status" value="1"/>
</dbReference>
<comment type="pathway">
    <text evidence="3">Amino-acid biosynthesis; L-arginine biosynthesis; N(2)-acetyl-L-ornithine from L-glutamate: step 4/4.</text>
</comment>
<evidence type="ECO:0000256" key="3">
    <source>
        <dbReference type="ARBA" id="ARBA00005024"/>
    </source>
</evidence>
<name>A0AAD5Q8B5_PYTIN</name>
<comment type="cofactor">
    <cofactor evidence="1">
        <name>pyridoxal 5'-phosphate</name>
        <dbReference type="ChEBI" id="CHEBI:597326"/>
    </cofactor>
</comment>
<dbReference type="InterPro" id="IPR050103">
    <property type="entry name" value="Class-III_PLP-dep_AT"/>
</dbReference>
<dbReference type="PIRSF" id="PIRSF000521">
    <property type="entry name" value="Transaminase_4ab_Lys_Orn"/>
    <property type="match status" value="1"/>
</dbReference>
<dbReference type="InterPro" id="IPR005814">
    <property type="entry name" value="Aminotrans_3"/>
</dbReference>
<dbReference type="PANTHER" id="PTHR11986">
    <property type="entry name" value="AMINOTRANSFERASE CLASS III"/>
    <property type="match status" value="1"/>
</dbReference>
<comment type="subcellular location">
    <subcellularLocation>
        <location evidence="2">Mitochondrion</location>
    </subcellularLocation>
</comment>
<evidence type="ECO:0000313" key="11">
    <source>
        <dbReference type="EMBL" id="KAJ0396119.1"/>
    </source>
</evidence>
<keyword evidence="9 10" id="KW-0663">Pyridoxal phosphate</keyword>
<dbReference type="EC" id="2.6.1.11" evidence="5"/>
<evidence type="ECO:0000256" key="7">
    <source>
        <dbReference type="ARBA" id="ARBA00022605"/>
    </source>
</evidence>
<keyword evidence="7" id="KW-0028">Amino-acid biosynthesis</keyword>
<protein>
    <recommendedName>
        <fullName evidence="5">acetylornithine transaminase</fullName>
        <ecNumber evidence="5">2.6.1.11</ecNumber>
    </recommendedName>
</protein>
<keyword evidence="6" id="KW-0032">Aminotransferase</keyword>
<dbReference type="GO" id="GO:0042802">
    <property type="term" value="F:identical protein binding"/>
    <property type="evidence" value="ECO:0007669"/>
    <property type="project" value="TreeGrafter"/>
</dbReference>
<dbReference type="GO" id="GO:0003992">
    <property type="term" value="F:N2-acetyl-L-ornithine:2-oxoglutarate 5-aminotransferase activity"/>
    <property type="evidence" value="ECO:0007669"/>
    <property type="project" value="UniProtKB-EC"/>
</dbReference>
<evidence type="ECO:0000313" key="12">
    <source>
        <dbReference type="Proteomes" id="UP001209570"/>
    </source>
</evidence>
<dbReference type="CDD" id="cd00610">
    <property type="entry name" value="OAT_like"/>
    <property type="match status" value="1"/>
</dbReference>
<evidence type="ECO:0000256" key="2">
    <source>
        <dbReference type="ARBA" id="ARBA00004173"/>
    </source>
</evidence>
<accession>A0AAD5Q8B5</accession>